<name>X1Q3S1_9ZZZZ</name>
<dbReference type="AlphaFoldDB" id="X1Q3S1"/>
<gene>
    <name evidence="1" type="ORF">S06H3_66010</name>
</gene>
<feature type="non-terminal residue" evidence="1">
    <location>
        <position position="65"/>
    </location>
</feature>
<organism evidence="1">
    <name type="scientific">marine sediment metagenome</name>
    <dbReference type="NCBI Taxonomy" id="412755"/>
    <lineage>
        <taxon>unclassified sequences</taxon>
        <taxon>metagenomes</taxon>
        <taxon>ecological metagenomes</taxon>
    </lineage>
</organism>
<protein>
    <submittedName>
        <fullName evidence="1">Uncharacterized protein</fullName>
    </submittedName>
</protein>
<reference evidence="1" key="1">
    <citation type="journal article" date="2014" name="Front. Microbiol.">
        <title>High frequency of phylogenetically diverse reductive dehalogenase-homologous genes in deep subseafloor sedimentary metagenomes.</title>
        <authorList>
            <person name="Kawai M."/>
            <person name="Futagami T."/>
            <person name="Toyoda A."/>
            <person name="Takaki Y."/>
            <person name="Nishi S."/>
            <person name="Hori S."/>
            <person name="Arai W."/>
            <person name="Tsubouchi T."/>
            <person name="Morono Y."/>
            <person name="Uchiyama I."/>
            <person name="Ito T."/>
            <person name="Fujiyama A."/>
            <person name="Inagaki F."/>
            <person name="Takami H."/>
        </authorList>
    </citation>
    <scope>NUCLEOTIDE SEQUENCE</scope>
    <source>
        <strain evidence="1">Expedition CK06-06</strain>
    </source>
</reference>
<accession>X1Q3S1</accession>
<sequence length="65" mass="7648">MGMIRREIAKISGHEMEVDFILPPKYSNIKKRKNVSLKKKRSVSRLNHKFHFNSFVVGNNNRLAH</sequence>
<comment type="caution">
    <text evidence="1">The sequence shown here is derived from an EMBL/GenBank/DDBJ whole genome shotgun (WGS) entry which is preliminary data.</text>
</comment>
<evidence type="ECO:0000313" key="1">
    <source>
        <dbReference type="EMBL" id="GAI62873.1"/>
    </source>
</evidence>
<dbReference type="EMBL" id="BARV01044740">
    <property type="protein sequence ID" value="GAI62873.1"/>
    <property type="molecule type" value="Genomic_DNA"/>
</dbReference>
<proteinExistence type="predicted"/>